<dbReference type="PANTHER" id="PTHR38767">
    <property type="entry name" value="DNA POLYMERASE III SUBUNIT CHI"/>
    <property type="match status" value="1"/>
</dbReference>
<dbReference type="AlphaFoldDB" id="A0A2S4HIC5"/>
<organism evidence="1 2">
    <name type="scientific">Zhongshania marina</name>
    <dbReference type="NCBI Taxonomy" id="2304603"/>
    <lineage>
        <taxon>Bacteria</taxon>
        <taxon>Pseudomonadati</taxon>
        <taxon>Pseudomonadota</taxon>
        <taxon>Gammaproteobacteria</taxon>
        <taxon>Cellvibrionales</taxon>
        <taxon>Spongiibacteraceae</taxon>
        <taxon>Zhongshania</taxon>
    </lineage>
</organism>
<reference evidence="1" key="1">
    <citation type="submission" date="2018-01" db="EMBL/GenBank/DDBJ databases">
        <authorList>
            <person name="Yu X.-D."/>
        </authorList>
    </citation>
    <scope>NUCLEOTIDE SEQUENCE</scope>
    <source>
        <strain evidence="1">ZX-21</strain>
    </source>
</reference>
<dbReference type="GO" id="GO:0003677">
    <property type="term" value="F:DNA binding"/>
    <property type="evidence" value="ECO:0007669"/>
    <property type="project" value="InterPro"/>
</dbReference>
<dbReference type="Proteomes" id="UP000237222">
    <property type="component" value="Unassembled WGS sequence"/>
</dbReference>
<dbReference type="InterPro" id="IPR007459">
    <property type="entry name" value="DNA_pol3_chi"/>
</dbReference>
<dbReference type="InterPro" id="IPR036768">
    <property type="entry name" value="PolIII_chi_sf"/>
</dbReference>
<dbReference type="Pfam" id="PF04364">
    <property type="entry name" value="DNA_pol3_chi"/>
    <property type="match status" value="1"/>
</dbReference>
<dbReference type="SUPFAM" id="SSF102400">
    <property type="entry name" value="DNA polymerase III chi subunit"/>
    <property type="match status" value="1"/>
</dbReference>
<evidence type="ECO:0000313" key="1">
    <source>
        <dbReference type="EMBL" id="POP53738.1"/>
    </source>
</evidence>
<evidence type="ECO:0000313" key="2">
    <source>
        <dbReference type="Proteomes" id="UP000237222"/>
    </source>
</evidence>
<comment type="caution">
    <text evidence="1">The sequence shown here is derived from an EMBL/GenBank/DDBJ whole genome shotgun (WGS) entry which is preliminary data.</text>
</comment>
<dbReference type="RefSeq" id="WP_103683498.1">
    <property type="nucleotide sequence ID" value="NZ_PQGG01000012.1"/>
</dbReference>
<name>A0A2S4HIC5_9GAMM</name>
<dbReference type="GO" id="GO:0003887">
    <property type="term" value="F:DNA-directed DNA polymerase activity"/>
    <property type="evidence" value="ECO:0007669"/>
    <property type="project" value="InterPro"/>
</dbReference>
<gene>
    <name evidence="1" type="ORF">C0068_05560</name>
</gene>
<dbReference type="OrthoDB" id="5297568at2"/>
<sequence>MTLIDFHILGHSDNSAAMHYACRLTEKAWRAGHQVYLHCEDVDATEALDAMLWQYRDESFIPHSRHPADNNPVLVGCGEHAGEHCDVIVNLAKEVPVFFSRFKRLAEIVTQQNDSLSASRERYSFYKNRGYPLKTHTIKG</sequence>
<accession>A0A2S4HIC5</accession>
<protein>
    <submittedName>
        <fullName evidence="1">DNA polymerase III subunit chi</fullName>
    </submittedName>
</protein>
<dbReference type="Gene3D" id="3.40.50.10110">
    <property type="entry name" value="DNA polymerase III subunit chi"/>
    <property type="match status" value="1"/>
</dbReference>
<dbReference type="GO" id="GO:0006260">
    <property type="term" value="P:DNA replication"/>
    <property type="evidence" value="ECO:0007669"/>
    <property type="project" value="InterPro"/>
</dbReference>
<dbReference type="PANTHER" id="PTHR38767:SF1">
    <property type="entry name" value="DNA POLYMERASE III SUBUNIT CHI"/>
    <property type="match status" value="1"/>
</dbReference>
<proteinExistence type="predicted"/>
<dbReference type="EMBL" id="PQGG01000012">
    <property type="protein sequence ID" value="POP53738.1"/>
    <property type="molecule type" value="Genomic_DNA"/>
</dbReference>
<dbReference type="GO" id="GO:0032298">
    <property type="term" value="P:positive regulation of DNA-templated DNA replication initiation"/>
    <property type="evidence" value="ECO:0007669"/>
    <property type="project" value="TreeGrafter"/>
</dbReference>